<dbReference type="EMBL" id="FXAN01000042">
    <property type="protein sequence ID" value="SMF99613.1"/>
    <property type="molecule type" value="Genomic_DNA"/>
</dbReference>
<dbReference type="Proteomes" id="UP000198460">
    <property type="component" value="Unassembled WGS sequence"/>
</dbReference>
<name>A0A238H3K1_9BURK</name>
<accession>A0A238H3K1</accession>
<sequence>MRCSSRLFVALRIPLFSDERFSRLPFLSAKLLMGRARIG</sequence>
<organism evidence="1 2">
    <name type="scientific">Burkholderia singularis</name>
    <dbReference type="NCBI Taxonomy" id="1503053"/>
    <lineage>
        <taxon>Bacteria</taxon>
        <taxon>Pseudomonadati</taxon>
        <taxon>Pseudomonadota</taxon>
        <taxon>Betaproteobacteria</taxon>
        <taxon>Burkholderiales</taxon>
        <taxon>Burkholderiaceae</taxon>
        <taxon>Burkholderia</taxon>
        <taxon>pseudomallei group</taxon>
    </lineage>
</organism>
<dbReference type="AlphaFoldDB" id="A0A238H3K1"/>
<reference evidence="1 2" key="1">
    <citation type="submission" date="2017-04" db="EMBL/GenBank/DDBJ databases">
        <authorList>
            <person name="Afonso C.L."/>
            <person name="Miller P.J."/>
            <person name="Scott M.A."/>
            <person name="Spackman E."/>
            <person name="Goraichik I."/>
            <person name="Dimitrov K.M."/>
            <person name="Suarez D.L."/>
            <person name="Swayne D.E."/>
        </authorList>
    </citation>
    <scope>NUCLEOTIDE SEQUENCE [LARGE SCALE GENOMIC DNA]</scope>
    <source>
        <strain evidence="1">LMG 28154</strain>
    </source>
</reference>
<proteinExistence type="predicted"/>
<gene>
    <name evidence="1" type="ORF">BSIN_2796</name>
</gene>
<evidence type="ECO:0000313" key="1">
    <source>
        <dbReference type="EMBL" id="SMF99613.1"/>
    </source>
</evidence>
<evidence type="ECO:0000313" key="2">
    <source>
        <dbReference type="Proteomes" id="UP000198460"/>
    </source>
</evidence>
<protein>
    <submittedName>
        <fullName evidence="1">Uncharacterized protein</fullName>
    </submittedName>
</protein>